<feature type="domain" description="NAC" evidence="6">
    <location>
        <begin position="11"/>
        <end position="165"/>
    </location>
</feature>
<accession>A0ABD1X745</accession>
<feature type="compositionally biased region" description="Polar residues" evidence="5">
    <location>
        <begin position="231"/>
        <end position="248"/>
    </location>
</feature>
<name>A0ABD1X745_9LAMI</name>
<evidence type="ECO:0000256" key="2">
    <source>
        <dbReference type="ARBA" id="ARBA00023125"/>
    </source>
</evidence>
<evidence type="ECO:0000256" key="1">
    <source>
        <dbReference type="ARBA" id="ARBA00023015"/>
    </source>
</evidence>
<dbReference type="Gene3D" id="2.170.150.80">
    <property type="entry name" value="NAC domain"/>
    <property type="match status" value="1"/>
</dbReference>
<organism evidence="7 8">
    <name type="scientific">Forsythia ovata</name>
    <dbReference type="NCBI Taxonomy" id="205694"/>
    <lineage>
        <taxon>Eukaryota</taxon>
        <taxon>Viridiplantae</taxon>
        <taxon>Streptophyta</taxon>
        <taxon>Embryophyta</taxon>
        <taxon>Tracheophyta</taxon>
        <taxon>Spermatophyta</taxon>
        <taxon>Magnoliopsida</taxon>
        <taxon>eudicotyledons</taxon>
        <taxon>Gunneridae</taxon>
        <taxon>Pentapetalae</taxon>
        <taxon>asterids</taxon>
        <taxon>lamiids</taxon>
        <taxon>Lamiales</taxon>
        <taxon>Oleaceae</taxon>
        <taxon>Forsythieae</taxon>
        <taxon>Forsythia</taxon>
    </lineage>
</organism>
<evidence type="ECO:0000256" key="3">
    <source>
        <dbReference type="ARBA" id="ARBA00023163"/>
    </source>
</evidence>
<comment type="caution">
    <text evidence="7">The sequence shown here is derived from an EMBL/GenBank/DDBJ whole genome shotgun (WGS) entry which is preliminary data.</text>
</comment>
<evidence type="ECO:0000256" key="5">
    <source>
        <dbReference type="SAM" id="MobiDB-lite"/>
    </source>
</evidence>
<dbReference type="AlphaFoldDB" id="A0ABD1X745"/>
<evidence type="ECO:0000256" key="4">
    <source>
        <dbReference type="ARBA" id="ARBA00023242"/>
    </source>
</evidence>
<protein>
    <submittedName>
        <fullName evidence="7">NAC transcription factor 29-like</fullName>
    </submittedName>
</protein>
<keyword evidence="3" id="KW-0804">Transcription</keyword>
<reference evidence="8" key="1">
    <citation type="submission" date="2024-07" db="EMBL/GenBank/DDBJ databases">
        <title>Two chromosome-level genome assemblies of Korean endemic species Abeliophyllum distichum and Forsythia ovata (Oleaceae).</title>
        <authorList>
            <person name="Jang H."/>
        </authorList>
    </citation>
    <scope>NUCLEOTIDE SEQUENCE [LARGE SCALE GENOMIC DNA]</scope>
</reference>
<dbReference type="GO" id="GO:0003677">
    <property type="term" value="F:DNA binding"/>
    <property type="evidence" value="ECO:0007669"/>
    <property type="project" value="UniProtKB-KW"/>
</dbReference>
<evidence type="ECO:0000313" key="7">
    <source>
        <dbReference type="EMBL" id="KAL2557485.1"/>
    </source>
</evidence>
<dbReference type="InterPro" id="IPR036093">
    <property type="entry name" value="NAC_dom_sf"/>
</dbReference>
<dbReference type="PANTHER" id="PTHR31719:SF157">
    <property type="entry name" value="NAC TRANSCRIPTION FACTOR-LIKE PROTEIN"/>
    <property type="match status" value="1"/>
</dbReference>
<evidence type="ECO:0000259" key="6">
    <source>
        <dbReference type="PROSITE" id="PS51005"/>
    </source>
</evidence>
<dbReference type="Pfam" id="PF02365">
    <property type="entry name" value="NAM"/>
    <property type="match status" value="1"/>
</dbReference>
<keyword evidence="4" id="KW-0539">Nucleus</keyword>
<feature type="region of interest" description="Disordered" evidence="5">
    <location>
        <begin position="229"/>
        <end position="248"/>
    </location>
</feature>
<evidence type="ECO:0000313" key="8">
    <source>
        <dbReference type="Proteomes" id="UP001604277"/>
    </source>
</evidence>
<dbReference type="PROSITE" id="PS51005">
    <property type="entry name" value="NAC"/>
    <property type="match status" value="1"/>
</dbReference>
<dbReference type="Proteomes" id="UP001604277">
    <property type="component" value="Unassembled WGS sequence"/>
</dbReference>
<dbReference type="InterPro" id="IPR003441">
    <property type="entry name" value="NAC-dom"/>
</dbReference>
<keyword evidence="2" id="KW-0238">DNA-binding</keyword>
<dbReference type="PANTHER" id="PTHR31719">
    <property type="entry name" value="NAC TRANSCRIPTION FACTOR 56"/>
    <property type="match status" value="1"/>
</dbReference>
<proteinExistence type="predicted"/>
<dbReference type="SUPFAM" id="SSF101941">
    <property type="entry name" value="NAC domain"/>
    <property type="match status" value="1"/>
</dbReference>
<keyword evidence="8" id="KW-1185">Reference proteome</keyword>
<gene>
    <name evidence="7" type="ORF">Fot_02224</name>
</gene>
<sequence>MEKNPIFSTSFPPGIRFHPSDEELIVYYLLNKVKSLPLPANVIADTQLYDYDPWELARKAVFGEDEWYFFTPRDRKYPNGGRPNRRAASGYWKATGIDNPILSSSGSQKIGVKKALVFYIGRPPKGVKTDWMMTEYRLPETTSRPLSSKGSMRLDDWVLCRIRLKGNMSKNAREIQKNTSEVSDYLPMIDVLPSAYGGEKILDYFSSSYYHQKASLLIGNEPTTEFIPKAPTQNHNNGKGNNDQTPNSWFQSLFNSPNEENKGTDIIEEHRSEGDKFNINSSNAMTNCLELYMPPLSESFLQ</sequence>
<keyword evidence="1" id="KW-0805">Transcription regulation</keyword>
<dbReference type="EMBL" id="JBFOLJ010000001">
    <property type="protein sequence ID" value="KAL2557485.1"/>
    <property type="molecule type" value="Genomic_DNA"/>
</dbReference>